<comment type="caution">
    <text evidence="1">The sequence shown here is derived from an EMBL/GenBank/DDBJ whole genome shotgun (WGS) entry which is preliminary data.</text>
</comment>
<evidence type="ECO:0000313" key="2">
    <source>
        <dbReference type="Proteomes" id="UP000821845"/>
    </source>
</evidence>
<accession>A0ACB7THQ4</accession>
<name>A0ACB7THQ4_HYAAI</name>
<dbReference type="Proteomes" id="UP000821845">
    <property type="component" value="Chromosome 1"/>
</dbReference>
<gene>
    <name evidence="1" type="ORF">HPB50_009558</name>
</gene>
<evidence type="ECO:0000313" key="1">
    <source>
        <dbReference type="EMBL" id="KAH6945663.1"/>
    </source>
</evidence>
<dbReference type="EMBL" id="CM023481">
    <property type="protein sequence ID" value="KAH6945663.1"/>
    <property type="molecule type" value="Genomic_DNA"/>
</dbReference>
<keyword evidence="2" id="KW-1185">Reference proteome</keyword>
<proteinExistence type="predicted"/>
<sequence length="261" mass="28348">MSSVESRIADLTKCSFKFSSPASTSHAPAVAGGNAGPPSSHSAMAQCQGFFQSPPTFDGTTSWSVFLRQFESAAALSALPERHKARILVTASFSCHRIVGAPASIRLYGLREPPLAGCPNSTADFIATQAFIDAINDIDVLRFVRVARQSTFHAALALALEAHILERSTAVRRTRSLPRPQTPANQVNCLDRYRQRSSLMRCYQCNEIGHCSRGCERRPHRPTTPRAAEGRTPRKPSSPSPVTSAVFRYAYSASATRGPTE</sequence>
<organism evidence="1 2">
    <name type="scientific">Hyalomma asiaticum</name>
    <name type="common">Tick</name>
    <dbReference type="NCBI Taxonomy" id="266040"/>
    <lineage>
        <taxon>Eukaryota</taxon>
        <taxon>Metazoa</taxon>
        <taxon>Ecdysozoa</taxon>
        <taxon>Arthropoda</taxon>
        <taxon>Chelicerata</taxon>
        <taxon>Arachnida</taxon>
        <taxon>Acari</taxon>
        <taxon>Parasitiformes</taxon>
        <taxon>Ixodida</taxon>
        <taxon>Ixodoidea</taxon>
        <taxon>Ixodidae</taxon>
        <taxon>Hyalomminae</taxon>
        <taxon>Hyalomma</taxon>
    </lineage>
</organism>
<reference evidence="1" key="1">
    <citation type="submission" date="2020-05" db="EMBL/GenBank/DDBJ databases">
        <title>Large-scale comparative analyses of tick genomes elucidate their genetic diversity and vector capacities.</title>
        <authorList>
            <person name="Jia N."/>
            <person name="Wang J."/>
            <person name="Shi W."/>
            <person name="Du L."/>
            <person name="Sun Y."/>
            <person name="Zhan W."/>
            <person name="Jiang J."/>
            <person name="Wang Q."/>
            <person name="Zhang B."/>
            <person name="Ji P."/>
            <person name="Sakyi L.B."/>
            <person name="Cui X."/>
            <person name="Yuan T."/>
            <person name="Jiang B."/>
            <person name="Yang W."/>
            <person name="Lam T.T.-Y."/>
            <person name="Chang Q."/>
            <person name="Ding S."/>
            <person name="Wang X."/>
            <person name="Zhu J."/>
            <person name="Ruan X."/>
            <person name="Zhao L."/>
            <person name="Wei J."/>
            <person name="Que T."/>
            <person name="Du C."/>
            <person name="Cheng J."/>
            <person name="Dai P."/>
            <person name="Han X."/>
            <person name="Huang E."/>
            <person name="Gao Y."/>
            <person name="Liu J."/>
            <person name="Shao H."/>
            <person name="Ye R."/>
            <person name="Li L."/>
            <person name="Wei W."/>
            <person name="Wang X."/>
            <person name="Wang C."/>
            <person name="Yang T."/>
            <person name="Huo Q."/>
            <person name="Li W."/>
            <person name="Guo W."/>
            <person name="Chen H."/>
            <person name="Zhou L."/>
            <person name="Ni X."/>
            <person name="Tian J."/>
            <person name="Zhou Y."/>
            <person name="Sheng Y."/>
            <person name="Liu T."/>
            <person name="Pan Y."/>
            <person name="Xia L."/>
            <person name="Li J."/>
            <person name="Zhao F."/>
            <person name="Cao W."/>
        </authorList>
    </citation>
    <scope>NUCLEOTIDE SEQUENCE</scope>
    <source>
        <strain evidence="1">Hyas-2018</strain>
    </source>
</reference>
<protein>
    <submittedName>
        <fullName evidence="1">Uncharacterized protein</fullName>
    </submittedName>
</protein>